<evidence type="ECO:0000313" key="2">
    <source>
        <dbReference type="EMBL" id="AGF57263.1"/>
    </source>
</evidence>
<dbReference type="GO" id="GO:0015074">
    <property type="term" value="P:DNA integration"/>
    <property type="evidence" value="ECO:0007669"/>
    <property type="project" value="InterPro"/>
</dbReference>
<dbReference type="eggNOG" id="ENOG50348AB">
    <property type="taxonomic scope" value="Bacteria"/>
</dbReference>
<dbReference type="OrthoDB" id="2423890at2"/>
<dbReference type="InterPro" id="IPR011010">
    <property type="entry name" value="DNA_brk_join_enz"/>
</dbReference>
<dbReference type="RefSeq" id="WP_015393579.1">
    <property type="nucleotide sequence ID" value="NC_020291.1"/>
</dbReference>
<dbReference type="STRING" id="36745.CLSAP_32730"/>
<dbReference type="HOGENOM" id="CLU_849179_0_0_9"/>
<proteinExistence type="predicted"/>
<evidence type="ECO:0000256" key="1">
    <source>
        <dbReference type="ARBA" id="ARBA00023172"/>
    </source>
</evidence>
<gene>
    <name evidence="2" type="ORF">Cspa_c35020</name>
</gene>
<dbReference type="InterPro" id="IPR013762">
    <property type="entry name" value="Integrase-like_cat_sf"/>
</dbReference>
<dbReference type="AlphaFoldDB" id="M1MM25"/>
<evidence type="ECO:0000313" key="3">
    <source>
        <dbReference type="Proteomes" id="UP000011728"/>
    </source>
</evidence>
<organism evidence="2 3">
    <name type="scientific">Clostridium saccharoperbutylacetonicum N1-4(HMT)</name>
    <dbReference type="NCBI Taxonomy" id="931276"/>
    <lineage>
        <taxon>Bacteria</taxon>
        <taxon>Bacillati</taxon>
        <taxon>Bacillota</taxon>
        <taxon>Clostridia</taxon>
        <taxon>Eubacteriales</taxon>
        <taxon>Clostridiaceae</taxon>
        <taxon>Clostridium</taxon>
    </lineage>
</organism>
<keyword evidence="1" id="KW-0233">DNA recombination</keyword>
<dbReference type="KEGG" id="csr:Cspa_c35020"/>
<dbReference type="SUPFAM" id="SSF56349">
    <property type="entry name" value="DNA breaking-rejoining enzymes"/>
    <property type="match status" value="1"/>
</dbReference>
<dbReference type="EMBL" id="CP004121">
    <property type="protein sequence ID" value="AGF57263.1"/>
    <property type="molecule type" value="Genomic_DNA"/>
</dbReference>
<name>M1MM25_9CLOT</name>
<keyword evidence="3" id="KW-1185">Reference proteome</keyword>
<reference evidence="2 3" key="1">
    <citation type="submission" date="2013-02" db="EMBL/GenBank/DDBJ databases">
        <title>Genome sequence of Clostridium saccharoperbutylacetonicum N1-4(HMT).</title>
        <authorList>
            <person name="Poehlein A."/>
            <person name="Daniel R."/>
        </authorList>
    </citation>
    <scope>NUCLEOTIDE SEQUENCE [LARGE SCALE GENOMIC DNA]</scope>
    <source>
        <strain evidence="3">N1-4(HMT)</strain>
    </source>
</reference>
<dbReference type="GO" id="GO:0003677">
    <property type="term" value="F:DNA binding"/>
    <property type="evidence" value="ECO:0007669"/>
    <property type="project" value="InterPro"/>
</dbReference>
<dbReference type="Gene3D" id="1.10.443.10">
    <property type="entry name" value="Intergrase catalytic core"/>
    <property type="match status" value="1"/>
</dbReference>
<accession>M1MM25</accession>
<dbReference type="PATRIC" id="fig|931276.5.peg.3528"/>
<dbReference type="Proteomes" id="UP000011728">
    <property type="component" value="Chromosome"/>
</dbReference>
<dbReference type="GO" id="GO:0006310">
    <property type="term" value="P:DNA recombination"/>
    <property type="evidence" value="ECO:0007669"/>
    <property type="project" value="UniProtKB-KW"/>
</dbReference>
<protein>
    <recommendedName>
        <fullName evidence="4">Site-specific recombinase XerD</fullName>
    </recommendedName>
</protein>
<sequence>MEEITSQRTKDSYIKKITSFYDFLTKQNKISNETYKNYFAGIDIDVIEQALDYYIKNQNIESESAAYHYKSVIRMYFDYIQNLGIVADNLIKSFSIKSGINSYSERINLKIKNDSRLKERMSNGIITKDEAIDIIDQCDRNIKNLIEKDNFLNFKKRADDYTNLLGNIIIKFILFTGCKYSALNSIRVNDLNFDTNILNINGYEITLPKNLSLQIRQYIRIRTDFCNKNNQSLFIKQNGEEIDYTNSFLSNILSYFRDGNIQVTMLIKFAIVQMISVDINKDVIKSFTKNSDDIYTDCFNYVYENDSAFRNRYLNSKLRSMEWYDRL</sequence>
<evidence type="ECO:0008006" key="4">
    <source>
        <dbReference type="Google" id="ProtNLM"/>
    </source>
</evidence>